<dbReference type="InterPro" id="IPR003439">
    <property type="entry name" value="ABC_transporter-like_ATP-bd"/>
</dbReference>
<reference evidence="5 6" key="1">
    <citation type="submission" date="2023-07" db="EMBL/GenBank/DDBJ databases">
        <title>Genomic Encyclopedia of Type Strains, Phase IV (KMG-IV): sequencing the most valuable type-strain genomes for metagenomic binning, comparative biology and taxonomic classification.</title>
        <authorList>
            <person name="Goeker M."/>
        </authorList>
    </citation>
    <scope>NUCLEOTIDE SEQUENCE [LARGE SCALE GENOMIC DNA]</scope>
    <source>
        <strain evidence="5 6">DSM 19619</strain>
    </source>
</reference>
<sequence>MTPFLEVRNVSKSFGGIAALKGISFELAAGEAVALMGGNGAGKSTLVSLLSGLLRPDIGSICIEGADRVLSDPQQSREAGIETVFQNLALCPNLNAPGNLFLGRELYRGFGPFKILDRKAMEKVTVATLQDLGVNVPDMRAPTNRFSGGQRQALAFARAVRGKSKLLILDEPTAALGVEESANVVKTVQRLRKERNIAVLLITHNLEEMRSIADKAVVLRRGHHVGSVLLKETSDDEIVARITGSFGAKAGVAA</sequence>
<dbReference type="InterPro" id="IPR027417">
    <property type="entry name" value="P-loop_NTPase"/>
</dbReference>
<keyword evidence="2" id="KW-0547">Nucleotide-binding</keyword>
<dbReference type="PROSITE" id="PS50893">
    <property type="entry name" value="ABC_TRANSPORTER_2"/>
    <property type="match status" value="1"/>
</dbReference>
<dbReference type="PROSITE" id="PS00211">
    <property type="entry name" value="ABC_TRANSPORTER_1"/>
    <property type="match status" value="1"/>
</dbReference>
<dbReference type="RefSeq" id="WP_307282103.1">
    <property type="nucleotide sequence ID" value="NZ_JAUSVX010000017.1"/>
</dbReference>
<dbReference type="PANTHER" id="PTHR43790">
    <property type="entry name" value="CARBOHYDRATE TRANSPORT ATP-BINDING PROTEIN MG119-RELATED"/>
    <property type="match status" value="1"/>
</dbReference>
<dbReference type="GO" id="GO:0005524">
    <property type="term" value="F:ATP binding"/>
    <property type="evidence" value="ECO:0007669"/>
    <property type="project" value="UniProtKB-KW"/>
</dbReference>
<dbReference type="InterPro" id="IPR050107">
    <property type="entry name" value="ABC_carbohydrate_import_ATPase"/>
</dbReference>
<dbReference type="SMART" id="SM00382">
    <property type="entry name" value="AAA"/>
    <property type="match status" value="1"/>
</dbReference>
<keyword evidence="6" id="KW-1185">Reference proteome</keyword>
<keyword evidence="5" id="KW-0762">Sugar transport</keyword>
<keyword evidence="5" id="KW-0813">Transport</keyword>
<proteinExistence type="inferred from homology"/>
<dbReference type="CDD" id="cd03216">
    <property type="entry name" value="ABC_Carb_Monos_I"/>
    <property type="match status" value="1"/>
</dbReference>
<feature type="domain" description="ABC transporter" evidence="4">
    <location>
        <begin position="5"/>
        <end position="246"/>
    </location>
</feature>
<accession>A0ABU0JH16</accession>
<evidence type="ECO:0000313" key="5">
    <source>
        <dbReference type="EMBL" id="MDQ0473589.1"/>
    </source>
</evidence>
<evidence type="ECO:0000256" key="1">
    <source>
        <dbReference type="ARBA" id="ARBA00005417"/>
    </source>
</evidence>
<dbReference type="Proteomes" id="UP001242480">
    <property type="component" value="Unassembled WGS sequence"/>
</dbReference>
<gene>
    <name evidence="5" type="ORF">QO011_006625</name>
</gene>
<evidence type="ECO:0000313" key="6">
    <source>
        <dbReference type="Proteomes" id="UP001242480"/>
    </source>
</evidence>
<dbReference type="SUPFAM" id="SSF52540">
    <property type="entry name" value="P-loop containing nucleoside triphosphate hydrolases"/>
    <property type="match status" value="1"/>
</dbReference>
<dbReference type="EMBL" id="JAUSVX010000017">
    <property type="protein sequence ID" value="MDQ0473589.1"/>
    <property type="molecule type" value="Genomic_DNA"/>
</dbReference>
<dbReference type="PANTHER" id="PTHR43790:SF8">
    <property type="entry name" value="SUGAR ABC TRANSPORTER ATP-BINDING PROTEIN"/>
    <property type="match status" value="1"/>
</dbReference>
<evidence type="ECO:0000256" key="2">
    <source>
        <dbReference type="ARBA" id="ARBA00022741"/>
    </source>
</evidence>
<protein>
    <submittedName>
        <fullName evidence="5">Simple sugar transport system ATP-binding protein</fullName>
    </submittedName>
</protein>
<comment type="caution">
    <text evidence="5">The sequence shown here is derived from an EMBL/GenBank/DDBJ whole genome shotgun (WGS) entry which is preliminary data.</text>
</comment>
<name>A0ABU0JH16_9HYPH</name>
<evidence type="ECO:0000256" key="3">
    <source>
        <dbReference type="ARBA" id="ARBA00022840"/>
    </source>
</evidence>
<keyword evidence="3 5" id="KW-0067">ATP-binding</keyword>
<dbReference type="Pfam" id="PF00005">
    <property type="entry name" value="ABC_tran"/>
    <property type="match status" value="1"/>
</dbReference>
<dbReference type="InterPro" id="IPR003593">
    <property type="entry name" value="AAA+_ATPase"/>
</dbReference>
<dbReference type="Gene3D" id="3.40.50.300">
    <property type="entry name" value="P-loop containing nucleotide triphosphate hydrolases"/>
    <property type="match status" value="1"/>
</dbReference>
<evidence type="ECO:0000259" key="4">
    <source>
        <dbReference type="PROSITE" id="PS50893"/>
    </source>
</evidence>
<comment type="similarity">
    <text evidence="1">Belongs to the ABC transporter superfamily.</text>
</comment>
<dbReference type="InterPro" id="IPR017871">
    <property type="entry name" value="ABC_transporter-like_CS"/>
</dbReference>
<organism evidence="5 6">
    <name type="scientific">Labrys wisconsinensis</name>
    <dbReference type="NCBI Taxonomy" id="425677"/>
    <lineage>
        <taxon>Bacteria</taxon>
        <taxon>Pseudomonadati</taxon>
        <taxon>Pseudomonadota</taxon>
        <taxon>Alphaproteobacteria</taxon>
        <taxon>Hyphomicrobiales</taxon>
        <taxon>Xanthobacteraceae</taxon>
        <taxon>Labrys</taxon>
    </lineage>
</organism>